<dbReference type="EMBL" id="MDKC01000001">
    <property type="protein sequence ID" value="ODG93843.1"/>
    <property type="molecule type" value="Genomic_DNA"/>
</dbReference>
<keyword evidence="4" id="KW-0812">Transmembrane</keyword>
<proteinExistence type="inferred from homology"/>
<name>A0ABX3A3G9_9BACI</name>
<feature type="domain" description="Cell envelope-related transcriptional attenuator" evidence="13">
    <location>
        <begin position="67"/>
        <end position="213"/>
    </location>
</feature>
<dbReference type="Pfam" id="PF03816">
    <property type="entry name" value="LytR_cpsA_psr"/>
    <property type="match status" value="1"/>
</dbReference>
<keyword evidence="12" id="KW-0732">Signal</keyword>
<feature type="chain" id="PRO_5046050738" description="Regulatory protein MsrR" evidence="12">
    <location>
        <begin position="21"/>
        <end position="317"/>
    </location>
</feature>
<evidence type="ECO:0000313" key="15">
    <source>
        <dbReference type="Proteomes" id="UP000094580"/>
    </source>
</evidence>
<keyword evidence="7" id="KW-0805">Transcription regulation</keyword>
<dbReference type="InterPro" id="IPR004474">
    <property type="entry name" value="LytR_CpsA_psr"/>
</dbReference>
<dbReference type="RefSeq" id="WP_069032024.1">
    <property type="nucleotide sequence ID" value="NZ_MDKC01000001.1"/>
</dbReference>
<gene>
    <name evidence="14" type="ORF">BED47_01345</name>
</gene>
<evidence type="ECO:0000313" key="14">
    <source>
        <dbReference type="EMBL" id="ODG93843.1"/>
    </source>
</evidence>
<evidence type="ECO:0000256" key="5">
    <source>
        <dbReference type="ARBA" id="ARBA00022968"/>
    </source>
</evidence>
<keyword evidence="6" id="KW-1133">Transmembrane helix</keyword>
<evidence type="ECO:0000256" key="4">
    <source>
        <dbReference type="ARBA" id="ARBA00022692"/>
    </source>
</evidence>
<reference evidence="14 15" key="1">
    <citation type="submission" date="2016-07" db="EMBL/GenBank/DDBJ databases">
        <authorList>
            <person name="Townsley L."/>
            <person name="Shank E.A."/>
        </authorList>
    </citation>
    <scope>NUCLEOTIDE SEQUENCE [LARGE SCALE GENOMIC DNA]</scope>
    <source>
        <strain evidence="14 15">CH01</strain>
    </source>
</reference>
<keyword evidence="8" id="KW-0472">Membrane</keyword>
<evidence type="ECO:0000259" key="13">
    <source>
        <dbReference type="Pfam" id="PF03816"/>
    </source>
</evidence>
<evidence type="ECO:0000256" key="6">
    <source>
        <dbReference type="ARBA" id="ARBA00022989"/>
    </source>
</evidence>
<evidence type="ECO:0000256" key="3">
    <source>
        <dbReference type="ARBA" id="ARBA00022475"/>
    </source>
</evidence>
<evidence type="ECO:0000256" key="8">
    <source>
        <dbReference type="ARBA" id="ARBA00023136"/>
    </source>
</evidence>
<evidence type="ECO:0000256" key="11">
    <source>
        <dbReference type="ARBA" id="ARBA00040752"/>
    </source>
</evidence>
<dbReference type="PANTHER" id="PTHR33392">
    <property type="entry name" value="POLYISOPRENYL-TEICHOIC ACID--PEPTIDOGLYCAN TEICHOIC ACID TRANSFERASE TAGU"/>
    <property type="match status" value="1"/>
</dbReference>
<comment type="subcellular location">
    <subcellularLocation>
        <location evidence="1">Cell membrane</location>
        <topology evidence="1">Single-pass type II membrane protein</topology>
    </subcellularLocation>
</comment>
<sequence>MSKFLRICLLSFLVFLLTSCQIKPSDRGQSQSTPLSEQKMSFKNKLLKNSLFFLVIGVDSRGEKNSRSDSIAVVQYNVDDRTLKVASILRDSYVKIKGYKYGYGKINQAYYLGGEKLLKETIYNNLGIPIDHTVIIDFKGFVGIVDTLVPEGITVNVSQSIINDMNLKMKPGNNRLHGEQLLKYVRFRHDHDNDFGRVQRQQEVLLKVVSAVKEKLNTFGGIARVPLLLDETTKYVSTDLKLDEILSLASIAFSQPIEKIDRLSIPVNAGFTNETVEHSGAVLKLDFSKNRQTIKQFFKAPAPVINSKDSNKKLKNK</sequence>
<dbReference type="InterPro" id="IPR050922">
    <property type="entry name" value="LytR/CpsA/Psr_CW_biosynth"/>
</dbReference>
<evidence type="ECO:0000256" key="1">
    <source>
        <dbReference type="ARBA" id="ARBA00004401"/>
    </source>
</evidence>
<evidence type="ECO:0000256" key="9">
    <source>
        <dbReference type="ARBA" id="ARBA00023163"/>
    </source>
</evidence>
<dbReference type="PROSITE" id="PS51257">
    <property type="entry name" value="PROKAR_LIPOPROTEIN"/>
    <property type="match status" value="1"/>
</dbReference>
<organism evidence="14 15">
    <name type="scientific">Gottfriedia luciferensis</name>
    <dbReference type="NCBI Taxonomy" id="178774"/>
    <lineage>
        <taxon>Bacteria</taxon>
        <taxon>Bacillati</taxon>
        <taxon>Bacillota</taxon>
        <taxon>Bacilli</taxon>
        <taxon>Bacillales</taxon>
        <taxon>Bacillaceae</taxon>
        <taxon>Gottfriedia</taxon>
    </lineage>
</organism>
<accession>A0ABX3A3G9</accession>
<evidence type="ECO:0000256" key="2">
    <source>
        <dbReference type="ARBA" id="ARBA00006068"/>
    </source>
</evidence>
<comment type="similarity">
    <text evidence="2">Belongs to the LytR/CpsA/Psr (LCP) family.</text>
</comment>
<dbReference type="PANTHER" id="PTHR33392:SF8">
    <property type="entry name" value="REGULATORY PROTEIN MSRR"/>
    <property type="match status" value="1"/>
</dbReference>
<protein>
    <recommendedName>
        <fullName evidence="11">Regulatory protein MsrR</fullName>
    </recommendedName>
</protein>
<dbReference type="Proteomes" id="UP000094580">
    <property type="component" value="Unassembled WGS sequence"/>
</dbReference>
<keyword evidence="15" id="KW-1185">Reference proteome</keyword>
<keyword evidence="5" id="KW-0735">Signal-anchor</keyword>
<comment type="function">
    <text evidence="10">Involved in SarA attenuation. Affects resistance to oxacillin and teicoplanin, as well as the synthesis of virulence factors.</text>
</comment>
<keyword evidence="3" id="KW-1003">Cell membrane</keyword>
<evidence type="ECO:0000256" key="10">
    <source>
        <dbReference type="ARBA" id="ARBA00037178"/>
    </source>
</evidence>
<dbReference type="NCBIfam" id="TIGR00350">
    <property type="entry name" value="lytR_cpsA_psr"/>
    <property type="match status" value="1"/>
</dbReference>
<evidence type="ECO:0000256" key="7">
    <source>
        <dbReference type="ARBA" id="ARBA00023015"/>
    </source>
</evidence>
<comment type="caution">
    <text evidence="14">The sequence shown here is derived from an EMBL/GenBank/DDBJ whole genome shotgun (WGS) entry which is preliminary data.</text>
</comment>
<evidence type="ECO:0000256" key="12">
    <source>
        <dbReference type="SAM" id="SignalP"/>
    </source>
</evidence>
<keyword evidence="9" id="KW-0804">Transcription</keyword>
<feature type="signal peptide" evidence="12">
    <location>
        <begin position="1"/>
        <end position="20"/>
    </location>
</feature>
<dbReference type="Gene3D" id="3.40.630.190">
    <property type="entry name" value="LCP protein"/>
    <property type="match status" value="1"/>
</dbReference>